<keyword evidence="2" id="KW-0812">Transmembrane</keyword>
<name>A0ABX2T4I6_9PROT</name>
<feature type="transmembrane region" description="Helical" evidence="2">
    <location>
        <begin position="48"/>
        <end position="68"/>
    </location>
</feature>
<feature type="compositionally biased region" description="Basic and acidic residues" evidence="1">
    <location>
        <begin position="80"/>
        <end position="92"/>
    </location>
</feature>
<dbReference type="Proteomes" id="UP000584642">
    <property type="component" value="Unassembled WGS sequence"/>
</dbReference>
<evidence type="ECO:0000256" key="1">
    <source>
        <dbReference type="SAM" id="MobiDB-lite"/>
    </source>
</evidence>
<sequence>MRIFLTVVLPLLAPLAIYIAYVTLVESHRARAARGGASSAWWATAPWPLLVLAGVGCAAAVAAALALTGGQDPGAGYRPARLENGEVVRDRP</sequence>
<dbReference type="EMBL" id="JABFDB010000001">
    <property type="protein sequence ID" value="NYZ19002.1"/>
    <property type="molecule type" value="Genomic_DNA"/>
</dbReference>
<proteinExistence type="predicted"/>
<reference evidence="3 4" key="1">
    <citation type="submission" date="2020-05" db="EMBL/GenBank/DDBJ databases">
        <title>Azospirillum oleiclasticum sp. nov, a nitrogen-fixing and heavy crude oil-emulsifying bacterium isolated from the crude oil of Yumen Oilfield.</title>
        <authorList>
            <person name="Wu D."/>
            <person name="Cai M."/>
            <person name="Zhang X."/>
        </authorList>
    </citation>
    <scope>NUCLEOTIDE SEQUENCE [LARGE SCALE GENOMIC DNA]</scope>
    <source>
        <strain evidence="3 4">ROY-1-1-2</strain>
    </source>
</reference>
<keyword evidence="2" id="KW-0472">Membrane</keyword>
<organism evidence="3 4">
    <name type="scientific">Azospirillum oleiclasticum</name>
    <dbReference type="NCBI Taxonomy" id="2735135"/>
    <lineage>
        <taxon>Bacteria</taxon>
        <taxon>Pseudomonadati</taxon>
        <taxon>Pseudomonadota</taxon>
        <taxon>Alphaproteobacteria</taxon>
        <taxon>Rhodospirillales</taxon>
        <taxon>Azospirillaceae</taxon>
        <taxon>Azospirillum</taxon>
    </lineage>
</organism>
<evidence type="ECO:0000313" key="3">
    <source>
        <dbReference type="EMBL" id="NYZ19002.1"/>
    </source>
</evidence>
<evidence type="ECO:0000256" key="2">
    <source>
        <dbReference type="SAM" id="Phobius"/>
    </source>
</evidence>
<dbReference type="RefSeq" id="WP_180280690.1">
    <property type="nucleotide sequence ID" value="NZ_JABFDB010000001.1"/>
</dbReference>
<accession>A0ABX2T4I6</accession>
<protein>
    <submittedName>
        <fullName evidence="3">Uncharacterized protein</fullName>
    </submittedName>
</protein>
<evidence type="ECO:0000313" key="4">
    <source>
        <dbReference type="Proteomes" id="UP000584642"/>
    </source>
</evidence>
<feature type="region of interest" description="Disordered" evidence="1">
    <location>
        <begin position="69"/>
        <end position="92"/>
    </location>
</feature>
<keyword evidence="2" id="KW-1133">Transmembrane helix</keyword>
<comment type="caution">
    <text evidence="3">The sequence shown here is derived from an EMBL/GenBank/DDBJ whole genome shotgun (WGS) entry which is preliminary data.</text>
</comment>
<gene>
    <name evidence="3" type="ORF">HND93_04705</name>
</gene>
<keyword evidence="4" id="KW-1185">Reference proteome</keyword>